<protein>
    <submittedName>
        <fullName evidence="2">Uncharacterized protein</fullName>
    </submittedName>
</protein>
<dbReference type="EMBL" id="SPHZ02000002">
    <property type="protein sequence ID" value="KAF0929910.1"/>
    <property type="molecule type" value="Genomic_DNA"/>
</dbReference>
<reference evidence="2 3" key="1">
    <citation type="submission" date="2019-11" db="EMBL/GenBank/DDBJ databases">
        <title>Whole genome sequence of Oryza granulata.</title>
        <authorList>
            <person name="Li W."/>
        </authorList>
    </citation>
    <scope>NUCLEOTIDE SEQUENCE [LARGE SCALE GENOMIC DNA]</scope>
    <source>
        <strain evidence="3">cv. Menghai</strain>
        <tissue evidence="2">Leaf</tissue>
    </source>
</reference>
<organism evidence="2 3">
    <name type="scientific">Oryza meyeriana var. granulata</name>
    <dbReference type="NCBI Taxonomy" id="110450"/>
    <lineage>
        <taxon>Eukaryota</taxon>
        <taxon>Viridiplantae</taxon>
        <taxon>Streptophyta</taxon>
        <taxon>Embryophyta</taxon>
        <taxon>Tracheophyta</taxon>
        <taxon>Spermatophyta</taxon>
        <taxon>Magnoliopsida</taxon>
        <taxon>Liliopsida</taxon>
        <taxon>Poales</taxon>
        <taxon>Poaceae</taxon>
        <taxon>BOP clade</taxon>
        <taxon>Oryzoideae</taxon>
        <taxon>Oryzeae</taxon>
        <taxon>Oryzinae</taxon>
        <taxon>Oryza</taxon>
        <taxon>Oryza meyeriana</taxon>
    </lineage>
</organism>
<evidence type="ECO:0000256" key="1">
    <source>
        <dbReference type="SAM" id="MobiDB-lite"/>
    </source>
</evidence>
<comment type="caution">
    <text evidence="2">The sequence shown here is derived from an EMBL/GenBank/DDBJ whole genome shotgun (WGS) entry which is preliminary data.</text>
</comment>
<dbReference type="AlphaFoldDB" id="A0A6G1EZ34"/>
<sequence length="89" mass="9031">MGGVPSLPLTSPSTPNPCHTEKEVLEWEIEATVGTLAVVARAGEGGCEIKSRKCGQAGCTVPAQPSREWAGGGVAAGERGRARVSTEAA</sequence>
<proteinExistence type="predicted"/>
<evidence type="ECO:0000313" key="2">
    <source>
        <dbReference type="EMBL" id="KAF0929910.1"/>
    </source>
</evidence>
<gene>
    <name evidence="2" type="ORF">E2562_026719</name>
</gene>
<feature type="region of interest" description="Disordered" evidence="1">
    <location>
        <begin position="68"/>
        <end position="89"/>
    </location>
</feature>
<keyword evidence="3" id="KW-1185">Reference proteome</keyword>
<dbReference type="Proteomes" id="UP000479710">
    <property type="component" value="Unassembled WGS sequence"/>
</dbReference>
<name>A0A6G1EZ34_9ORYZ</name>
<accession>A0A6G1EZ34</accession>
<evidence type="ECO:0000313" key="3">
    <source>
        <dbReference type="Proteomes" id="UP000479710"/>
    </source>
</evidence>